<gene>
    <name evidence="1" type="ORF">QBC33DRAFT_31366</name>
</gene>
<evidence type="ECO:0000313" key="1">
    <source>
        <dbReference type="EMBL" id="KAK1772845.1"/>
    </source>
</evidence>
<organism evidence="1 2">
    <name type="scientific">Phialemonium atrogriseum</name>
    <dbReference type="NCBI Taxonomy" id="1093897"/>
    <lineage>
        <taxon>Eukaryota</taxon>
        <taxon>Fungi</taxon>
        <taxon>Dikarya</taxon>
        <taxon>Ascomycota</taxon>
        <taxon>Pezizomycotina</taxon>
        <taxon>Sordariomycetes</taxon>
        <taxon>Sordariomycetidae</taxon>
        <taxon>Cephalothecales</taxon>
        <taxon>Cephalothecaceae</taxon>
        <taxon>Phialemonium</taxon>
    </lineage>
</organism>
<dbReference type="PROSITE" id="PS51257">
    <property type="entry name" value="PROKAR_LIPOPROTEIN"/>
    <property type="match status" value="1"/>
</dbReference>
<sequence length="356" mass="40036">MGFPRHPACVWCQTTQSCQELEPLSVNFTWRRFSGRETLLPQALLWSWRLLWLHCRSKLPYSQRIFEGFNIARSRWQKIVEGITNSTFHSSSVTGGPRSFIEALYYHVNINVVLRPEFAPCVIPTTVGKWPVKPIRSLIFRPTANPGNRTRASPRLTVLRSFVSWFLGALGSDVDTSKKYNRLYHPKSPSPSMTKALSIAQSLGIGGESLDLDDTMHTEDHGDDSIYGSRKCWRLPRAASLPPANGCIGGRLPSPPTASIYCGCILSIPFFVHDLDKCGIMEYATSALRLAVNRHWISLDIIGSHRWTKRCEWPSWNARARQGERPSQAPLSPYPLQMEDGLGNFTAAFAGSFWVA</sequence>
<evidence type="ECO:0000313" key="2">
    <source>
        <dbReference type="Proteomes" id="UP001244011"/>
    </source>
</evidence>
<dbReference type="EMBL" id="MU838997">
    <property type="protein sequence ID" value="KAK1772845.1"/>
    <property type="molecule type" value="Genomic_DNA"/>
</dbReference>
<dbReference type="GeneID" id="85306709"/>
<keyword evidence="2" id="KW-1185">Reference proteome</keyword>
<reference evidence="1" key="1">
    <citation type="submission" date="2023-06" db="EMBL/GenBank/DDBJ databases">
        <title>Genome-scale phylogeny and comparative genomics of the fungal order Sordariales.</title>
        <authorList>
            <consortium name="Lawrence Berkeley National Laboratory"/>
            <person name="Hensen N."/>
            <person name="Bonometti L."/>
            <person name="Westerberg I."/>
            <person name="Brannstrom I.O."/>
            <person name="Guillou S."/>
            <person name="Cros-Aarteil S."/>
            <person name="Calhoun S."/>
            <person name="Haridas S."/>
            <person name="Kuo A."/>
            <person name="Mondo S."/>
            <person name="Pangilinan J."/>
            <person name="Riley R."/>
            <person name="Labutti K."/>
            <person name="Andreopoulos B."/>
            <person name="Lipzen A."/>
            <person name="Chen C."/>
            <person name="Yanf M."/>
            <person name="Daum C."/>
            <person name="Ng V."/>
            <person name="Clum A."/>
            <person name="Steindorff A."/>
            <person name="Ohm R."/>
            <person name="Martin F."/>
            <person name="Silar P."/>
            <person name="Natvig D."/>
            <person name="Lalanne C."/>
            <person name="Gautier V."/>
            <person name="Ament-Velasquez S.L."/>
            <person name="Kruys A."/>
            <person name="Hutchinson M.I."/>
            <person name="Powell A.J."/>
            <person name="Barry K."/>
            <person name="Miller A.N."/>
            <person name="Grigoriev I.V."/>
            <person name="Debuchy R."/>
            <person name="Gladieux P."/>
            <person name="Thoren M.H."/>
            <person name="Johannesson H."/>
        </authorList>
    </citation>
    <scope>NUCLEOTIDE SEQUENCE</scope>
    <source>
        <strain evidence="1">8032-3</strain>
    </source>
</reference>
<dbReference type="AlphaFoldDB" id="A0AAJ0FU73"/>
<protein>
    <submittedName>
        <fullName evidence="1">Uncharacterized protein</fullName>
    </submittedName>
</protein>
<dbReference type="RefSeq" id="XP_060289058.1">
    <property type="nucleotide sequence ID" value="XM_060423522.1"/>
</dbReference>
<name>A0AAJ0FU73_9PEZI</name>
<dbReference type="Proteomes" id="UP001244011">
    <property type="component" value="Unassembled WGS sequence"/>
</dbReference>
<comment type="caution">
    <text evidence="1">The sequence shown here is derived from an EMBL/GenBank/DDBJ whole genome shotgun (WGS) entry which is preliminary data.</text>
</comment>
<accession>A0AAJ0FU73</accession>
<proteinExistence type="predicted"/>